<sequence>MVQMNEFPSFCVSCKCLSHLRGECRIQSSAPMLVPNSNYNPSLSGGNANGNDTVVLVSFVNDGLIDGNIKNACSDCNELGVILARAESQQDFDWNACADVKNLDNVPFVLLVLPINIVIDDFGGVNEVNYNQVGSVVKDLCVNREVSPNPYLVNLDLLRLLILEVMMML</sequence>
<evidence type="ECO:0000313" key="2">
    <source>
        <dbReference type="Proteomes" id="UP000233837"/>
    </source>
</evidence>
<protein>
    <submittedName>
        <fullName evidence="1">Uncharacterized protein</fullName>
    </submittedName>
</protein>
<accession>A0A2I0WDY0</accession>
<dbReference type="AlphaFoldDB" id="A0A2I0WDY0"/>
<dbReference type="EMBL" id="KZ502719">
    <property type="protein sequence ID" value="PKU73861.1"/>
    <property type="molecule type" value="Genomic_DNA"/>
</dbReference>
<dbReference type="Proteomes" id="UP000233837">
    <property type="component" value="Unassembled WGS sequence"/>
</dbReference>
<proteinExistence type="predicted"/>
<evidence type="ECO:0000313" key="1">
    <source>
        <dbReference type="EMBL" id="PKU73861.1"/>
    </source>
</evidence>
<gene>
    <name evidence="1" type="ORF">MA16_Dca012008</name>
</gene>
<name>A0A2I0WDY0_9ASPA</name>
<keyword evidence="2" id="KW-1185">Reference proteome</keyword>
<organism evidence="1 2">
    <name type="scientific">Dendrobium catenatum</name>
    <dbReference type="NCBI Taxonomy" id="906689"/>
    <lineage>
        <taxon>Eukaryota</taxon>
        <taxon>Viridiplantae</taxon>
        <taxon>Streptophyta</taxon>
        <taxon>Embryophyta</taxon>
        <taxon>Tracheophyta</taxon>
        <taxon>Spermatophyta</taxon>
        <taxon>Magnoliopsida</taxon>
        <taxon>Liliopsida</taxon>
        <taxon>Asparagales</taxon>
        <taxon>Orchidaceae</taxon>
        <taxon>Epidendroideae</taxon>
        <taxon>Malaxideae</taxon>
        <taxon>Dendrobiinae</taxon>
        <taxon>Dendrobium</taxon>
    </lineage>
</organism>
<reference evidence="1 2" key="1">
    <citation type="journal article" date="2016" name="Sci. Rep.">
        <title>The Dendrobium catenatum Lindl. genome sequence provides insights into polysaccharide synthase, floral development and adaptive evolution.</title>
        <authorList>
            <person name="Zhang G.Q."/>
            <person name="Xu Q."/>
            <person name="Bian C."/>
            <person name="Tsai W.C."/>
            <person name="Yeh C.M."/>
            <person name="Liu K.W."/>
            <person name="Yoshida K."/>
            <person name="Zhang L.S."/>
            <person name="Chang S.B."/>
            <person name="Chen F."/>
            <person name="Shi Y."/>
            <person name="Su Y.Y."/>
            <person name="Zhang Y.Q."/>
            <person name="Chen L.J."/>
            <person name="Yin Y."/>
            <person name="Lin M."/>
            <person name="Huang H."/>
            <person name="Deng H."/>
            <person name="Wang Z.W."/>
            <person name="Zhu S.L."/>
            <person name="Zhao X."/>
            <person name="Deng C."/>
            <person name="Niu S.C."/>
            <person name="Huang J."/>
            <person name="Wang M."/>
            <person name="Liu G.H."/>
            <person name="Yang H.J."/>
            <person name="Xiao X.J."/>
            <person name="Hsiao Y.Y."/>
            <person name="Wu W.L."/>
            <person name="Chen Y.Y."/>
            <person name="Mitsuda N."/>
            <person name="Ohme-Takagi M."/>
            <person name="Luo Y.B."/>
            <person name="Van de Peer Y."/>
            <person name="Liu Z.J."/>
        </authorList>
    </citation>
    <scope>NUCLEOTIDE SEQUENCE [LARGE SCALE GENOMIC DNA]</scope>
    <source>
        <tissue evidence="1">The whole plant</tissue>
    </source>
</reference>
<reference evidence="1 2" key="2">
    <citation type="journal article" date="2017" name="Nature">
        <title>The Apostasia genome and the evolution of orchids.</title>
        <authorList>
            <person name="Zhang G.Q."/>
            <person name="Liu K.W."/>
            <person name="Li Z."/>
            <person name="Lohaus R."/>
            <person name="Hsiao Y.Y."/>
            <person name="Niu S.C."/>
            <person name="Wang J.Y."/>
            <person name="Lin Y.C."/>
            <person name="Xu Q."/>
            <person name="Chen L.J."/>
            <person name="Yoshida K."/>
            <person name="Fujiwara S."/>
            <person name="Wang Z.W."/>
            <person name="Zhang Y.Q."/>
            <person name="Mitsuda N."/>
            <person name="Wang M."/>
            <person name="Liu G.H."/>
            <person name="Pecoraro L."/>
            <person name="Huang H.X."/>
            <person name="Xiao X.J."/>
            <person name="Lin M."/>
            <person name="Wu X.Y."/>
            <person name="Wu W.L."/>
            <person name="Chen Y.Y."/>
            <person name="Chang S.B."/>
            <person name="Sakamoto S."/>
            <person name="Ohme-Takagi M."/>
            <person name="Yagi M."/>
            <person name="Zeng S.J."/>
            <person name="Shen C.Y."/>
            <person name="Yeh C.M."/>
            <person name="Luo Y.B."/>
            <person name="Tsai W.C."/>
            <person name="Van de Peer Y."/>
            <person name="Liu Z.J."/>
        </authorList>
    </citation>
    <scope>NUCLEOTIDE SEQUENCE [LARGE SCALE GENOMIC DNA]</scope>
    <source>
        <tissue evidence="1">The whole plant</tissue>
    </source>
</reference>